<protein>
    <submittedName>
        <fullName evidence="3">Uncharacterized protein C3H8.04</fullName>
    </submittedName>
</protein>
<dbReference type="EMBL" id="CP014501">
    <property type="protein sequence ID" value="ANB13101.1"/>
    <property type="molecule type" value="Genomic_DNA"/>
</dbReference>
<dbReference type="RefSeq" id="XP_018735578.1">
    <property type="nucleotide sequence ID" value="XM_018878256.1"/>
</dbReference>
<organism evidence="3 4">
    <name type="scientific">Sugiyamaella lignohabitans</name>
    <dbReference type="NCBI Taxonomy" id="796027"/>
    <lineage>
        <taxon>Eukaryota</taxon>
        <taxon>Fungi</taxon>
        <taxon>Dikarya</taxon>
        <taxon>Ascomycota</taxon>
        <taxon>Saccharomycotina</taxon>
        <taxon>Dipodascomycetes</taxon>
        <taxon>Dipodascales</taxon>
        <taxon>Trichomonascaceae</taxon>
        <taxon>Sugiyamaella</taxon>
    </lineage>
</organism>
<proteinExistence type="predicted"/>
<feature type="region of interest" description="Disordered" evidence="1">
    <location>
        <begin position="112"/>
        <end position="139"/>
    </location>
</feature>
<dbReference type="KEGG" id="slb:AWJ20_1381"/>
<dbReference type="AlphaFoldDB" id="A0A167DNE2"/>
<evidence type="ECO:0000313" key="4">
    <source>
        <dbReference type="Proteomes" id="UP000189580"/>
    </source>
</evidence>
<feature type="compositionally biased region" description="Polar residues" evidence="1">
    <location>
        <begin position="11"/>
        <end position="23"/>
    </location>
</feature>
<dbReference type="InterPro" id="IPR051506">
    <property type="entry name" value="ATOS_Transcription_Regulators"/>
</dbReference>
<dbReference type="Proteomes" id="UP000189580">
    <property type="component" value="Chromosome a"/>
</dbReference>
<evidence type="ECO:0000259" key="2">
    <source>
        <dbReference type="SMART" id="SM01177"/>
    </source>
</evidence>
<dbReference type="PANTHER" id="PTHR13199:SF11">
    <property type="entry name" value="PROTEIN ATOSSA"/>
    <property type="match status" value="1"/>
</dbReference>
<dbReference type="SMART" id="SM01177">
    <property type="entry name" value="DUF4210"/>
    <property type="match status" value="1"/>
</dbReference>
<dbReference type="InterPro" id="IPR025261">
    <property type="entry name" value="Atos-like_cons_dom"/>
</dbReference>
<dbReference type="PANTHER" id="PTHR13199">
    <property type="entry name" value="GH03947P"/>
    <property type="match status" value="1"/>
</dbReference>
<dbReference type="OrthoDB" id="8625101at2759"/>
<evidence type="ECO:0000256" key="1">
    <source>
        <dbReference type="SAM" id="MobiDB-lite"/>
    </source>
</evidence>
<dbReference type="GeneID" id="30033177"/>
<evidence type="ECO:0000313" key="3">
    <source>
        <dbReference type="EMBL" id="ANB13101.1"/>
    </source>
</evidence>
<accession>A0A167DNE2</accession>
<gene>
    <name evidence="3" type="ORF">AWJ20_1381</name>
</gene>
<keyword evidence="4" id="KW-1185">Reference proteome</keyword>
<name>A0A167DNE2_9ASCO</name>
<feature type="region of interest" description="Disordered" evidence="1">
    <location>
        <begin position="1"/>
        <end position="54"/>
    </location>
</feature>
<feature type="compositionally biased region" description="Low complexity" evidence="1">
    <location>
        <begin position="24"/>
        <end position="38"/>
    </location>
</feature>
<dbReference type="InterPro" id="IPR033473">
    <property type="entry name" value="Atos-like_C"/>
</dbReference>
<reference evidence="3 4" key="1">
    <citation type="submission" date="2016-02" db="EMBL/GenBank/DDBJ databases">
        <title>Complete genome sequence and transcriptome regulation of the pentose utilising yeast Sugiyamaella lignohabitans.</title>
        <authorList>
            <person name="Bellasio M."/>
            <person name="Peymann A."/>
            <person name="Valli M."/>
            <person name="Sipitzky M."/>
            <person name="Graf A."/>
            <person name="Sauer M."/>
            <person name="Marx H."/>
            <person name="Mattanovich D."/>
        </authorList>
    </citation>
    <scope>NUCLEOTIDE SEQUENCE [LARGE SCALE GENOMIC DNA]</scope>
    <source>
        <strain evidence="3 4">CBS 10342</strain>
    </source>
</reference>
<dbReference type="Pfam" id="PF13889">
    <property type="entry name" value="Chromosome_seg"/>
    <property type="match status" value="1"/>
</dbReference>
<feature type="domain" description="Atos-like conserved" evidence="2">
    <location>
        <begin position="141"/>
        <end position="230"/>
    </location>
</feature>
<sequence>MVRKVRRRSSLFYSQSADDISPTSPNSSGSITQSSSDGHSQRESPPGIPRSDRNMVLPLCSKCRANALSAEDVYAILPSTPEMHSVKSFPNSPEDVRFIRGEYWNPVLDQHQRDHSHAHNRSLGNSPLIRTRRKSSHREPFVGSYEESLLSGRVAAVSCSPPVSFQAKIGVLGRAKYTGHCPPQITTSFDAVFYNWKDDSYSGVGTAAVGSVSPSTTSALEDSPRGSPYVGKIDLNEIYKIRNGPSSKKFPGYHIPRQGQVQIVLSNLQKTAVLFFLIPYDLRKMPPGTKTFIRQKIYEREPKKLIHAIHLQIACPNRNRLYLYGDIRLVFQNREVMASKGHSKLSTTSETFCGEFAKWTKPDVLPETDSEHATTDMDKESLSLCSRCSGVIDEVAEASESTSSEQTAPEHELNIKERPAVTRIASREELDSQMMEDIGASLKFL</sequence>
<dbReference type="Pfam" id="PF13915">
    <property type="entry name" value="DUF4210"/>
    <property type="match status" value="1"/>
</dbReference>